<gene>
    <name evidence="9 12" type="primary">rnb</name>
    <name evidence="12" type="ORF">ECB94_26195</name>
</gene>
<dbReference type="InterPro" id="IPR011804">
    <property type="entry name" value="RNase_II"/>
</dbReference>
<dbReference type="NCBIfam" id="TIGR02062">
    <property type="entry name" value="RNase_B"/>
    <property type="match status" value="1"/>
</dbReference>
<evidence type="ECO:0000256" key="8">
    <source>
        <dbReference type="ARBA" id="ARBA00022884"/>
    </source>
</evidence>
<comment type="subcellular location">
    <subcellularLocation>
        <location evidence="2 9">Cytoplasm</location>
    </subcellularLocation>
</comment>
<name>A0A3G4VM73_9VIBR</name>
<sequence length="671" mass="75633">MFQDNPLLAQLKQQIQETLPKKEGTIKATEKGFGFLEVDAKNSFFIPPPYMKKCMHGDKVVAIIRTEKDREVAEPQELIEQAVTRFIGRVKLIKGKLNVVPDSPTLKKLTLKAKTKKGVKSDDLNDGDWVVAHIIRHPLKDDGGFFVEITEKITDTNDKIAPWWVTLAQNDLPKTEPAGLENWEINDHSDLERIDLTDVPFVTIDGESTKDMDDALYAKKNDNGSFELTIAIADPTAYITPEDDMDKVARERGFTIYLPGRNIPMLPRDLADDLCSLIENEVRPAICCKVTVSADGVIQDDIQFFAANIKSHARLAYDNVSDWLETGTCDKWQPSEEIAQVVTELNEFANARAQWRETHAVVFPDRPDYRFELSEDNDVVAIHADMRRVANRLVEESMITANICAGRVLSKAYGYGVFNTHLGFKADKLKDVVELVNQGKEDNLYTEESLSTLEGFAQLRRNLGGLDSSYLDNRIRKYQAYSEISNQPDAHYAMGLDVYATWTSPIRKYGDMVNHRLLKAYILGSEPSQQPDDALGEELALHRKHHKIAERTVGDWLYARTLADEPKKQTQFTAEIFDINRAGIRARLIENGASVFIPNPLIVDNKERIEGNNENGTVSIDKEVVYRLGDTFKVTLNDVNQETRSLIAKPVEVFADAPKDASTEQSDETAK</sequence>
<dbReference type="RefSeq" id="WP_124942150.1">
    <property type="nucleotide sequence ID" value="NZ_CP033578.1"/>
</dbReference>
<dbReference type="InterPro" id="IPR011129">
    <property type="entry name" value="CSD"/>
</dbReference>
<protein>
    <recommendedName>
        <fullName evidence="9">Exoribonuclease 2</fullName>
        <ecNumber evidence="9">3.1.13.1</ecNumber>
    </recommendedName>
    <alternativeName>
        <fullName evidence="9">Exoribonuclease II</fullName>
        <shortName evidence="9">RNase II</shortName>
        <shortName evidence="9">Ribonuclease II</shortName>
    </alternativeName>
</protein>
<dbReference type="AlphaFoldDB" id="A0A3G4VM73"/>
<dbReference type="Pfam" id="PF00773">
    <property type="entry name" value="RNB"/>
    <property type="match status" value="1"/>
</dbReference>
<dbReference type="InterPro" id="IPR022966">
    <property type="entry name" value="RNase_II/R_CS"/>
</dbReference>
<dbReference type="InterPro" id="IPR001900">
    <property type="entry name" value="RNase_II/R"/>
</dbReference>
<keyword evidence="6 9" id="KW-0378">Hydrolase</keyword>
<keyword evidence="4 9" id="KW-0963">Cytoplasm</keyword>
<reference evidence="12 13" key="1">
    <citation type="submission" date="2018-11" db="EMBL/GenBank/DDBJ databases">
        <title>Complete Genome Sequence of Vbrio mediterranei 117-T6: a Potential Pathogen Bacteria Isolated from the Conchocelis of Pyropia.</title>
        <authorList>
            <person name="Liu Q."/>
        </authorList>
    </citation>
    <scope>NUCLEOTIDE SEQUENCE [LARGE SCALE GENOMIC DNA]</scope>
    <source>
        <strain evidence="12 13">117-T6</strain>
    </source>
</reference>
<evidence type="ECO:0000256" key="7">
    <source>
        <dbReference type="ARBA" id="ARBA00022839"/>
    </source>
</evidence>
<dbReference type="PANTHER" id="PTHR23355:SF37">
    <property type="entry name" value="EXORIBONUCLEASE 2"/>
    <property type="match status" value="1"/>
</dbReference>
<dbReference type="EMBL" id="CP033578">
    <property type="protein sequence ID" value="AYV24732.1"/>
    <property type="molecule type" value="Genomic_DNA"/>
</dbReference>
<dbReference type="SUPFAM" id="SSF50249">
    <property type="entry name" value="Nucleic acid-binding proteins"/>
    <property type="match status" value="4"/>
</dbReference>
<evidence type="ECO:0000313" key="13">
    <source>
        <dbReference type="Proteomes" id="UP000279760"/>
    </source>
</evidence>
<evidence type="ECO:0000256" key="9">
    <source>
        <dbReference type="HAMAP-Rule" id="MF_01036"/>
    </source>
</evidence>
<comment type="similarity">
    <text evidence="3 9">Belongs to the RNR ribonuclease family. RNase II subfamily.</text>
</comment>
<dbReference type="GO" id="GO:0005829">
    <property type="term" value="C:cytosol"/>
    <property type="evidence" value="ECO:0007669"/>
    <property type="project" value="UniProtKB-ARBA"/>
</dbReference>
<dbReference type="FunFam" id="2.40.50.140:FF:000079">
    <property type="entry name" value="Exoribonuclease 2"/>
    <property type="match status" value="1"/>
</dbReference>
<dbReference type="GO" id="GO:0006402">
    <property type="term" value="P:mRNA catabolic process"/>
    <property type="evidence" value="ECO:0007669"/>
    <property type="project" value="UniProtKB-UniRule"/>
</dbReference>
<evidence type="ECO:0000256" key="2">
    <source>
        <dbReference type="ARBA" id="ARBA00004496"/>
    </source>
</evidence>
<feature type="domain" description="RNB" evidence="11">
    <location>
        <begin position="193"/>
        <end position="524"/>
    </location>
</feature>
<dbReference type="PROSITE" id="PS01175">
    <property type="entry name" value="RIBONUCLEASE_II"/>
    <property type="match status" value="1"/>
</dbReference>
<evidence type="ECO:0000259" key="10">
    <source>
        <dbReference type="SMART" id="SM00357"/>
    </source>
</evidence>
<keyword evidence="7 9" id="KW-0269">Exonuclease</keyword>
<dbReference type="Pfam" id="PF00575">
    <property type="entry name" value="S1"/>
    <property type="match status" value="1"/>
</dbReference>
<organism evidence="12 13">
    <name type="scientific">Vibrio mediterranei</name>
    <dbReference type="NCBI Taxonomy" id="689"/>
    <lineage>
        <taxon>Bacteria</taxon>
        <taxon>Pseudomonadati</taxon>
        <taxon>Pseudomonadota</taxon>
        <taxon>Gammaproteobacteria</taxon>
        <taxon>Vibrionales</taxon>
        <taxon>Vibrionaceae</taxon>
        <taxon>Vibrio</taxon>
    </lineage>
</organism>
<feature type="domain" description="Cold-shock" evidence="10">
    <location>
        <begin position="23"/>
        <end position="79"/>
    </location>
</feature>
<accession>A0A3G4VM73</accession>
<keyword evidence="8 9" id="KW-0694">RNA-binding</keyword>
<proteinExistence type="inferred from homology"/>
<evidence type="ECO:0000313" key="12">
    <source>
        <dbReference type="EMBL" id="AYV24732.1"/>
    </source>
</evidence>
<dbReference type="SMART" id="SM00357">
    <property type="entry name" value="CSP"/>
    <property type="match status" value="1"/>
</dbReference>
<dbReference type="Proteomes" id="UP000279760">
    <property type="component" value="Chromosome 2"/>
</dbReference>
<dbReference type="InterPro" id="IPR004476">
    <property type="entry name" value="RNase_II/RNase_R"/>
</dbReference>
<keyword evidence="5 9" id="KW-0540">Nuclease</keyword>
<dbReference type="Gene3D" id="2.40.50.140">
    <property type="entry name" value="Nucleic acid-binding proteins"/>
    <property type="match status" value="2"/>
</dbReference>
<evidence type="ECO:0000256" key="6">
    <source>
        <dbReference type="ARBA" id="ARBA00022801"/>
    </source>
</evidence>
<evidence type="ECO:0000259" key="11">
    <source>
        <dbReference type="SMART" id="SM00955"/>
    </source>
</evidence>
<dbReference type="HAMAP" id="MF_01036">
    <property type="entry name" value="RNase_II"/>
    <property type="match status" value="1"/>
</dbReference>
<dbReference type="EC" id="3.1.13.1" evidence="9"/>
<dbReference type="GO" id="GO:0008859">
    <property type="term" value="F:exoribonuclease II activity"/>
    <property type="evidence" value="ECO:0007669"/>
    <property type="project" value="UniProtKB-UniRule"/>
</dbReference>
<dbReference type="InterPro" id="IPR012340">
    <property type="entry name" value="NA-bd_OB-fold"/>
</dbReference>
<dbReference type="SMART" id="SM00955">
    <property type="entry name" value="RNB"/>
    <property type="match status" value="1"/>
</dbReference>
<dbReference type="InterPro" id="IPR013223">
    <property type="entry name" value="RNase_B_OB_dom"/>
</dbReference>
<dbReference type="Gene3D" id="2.40.50.640">
    <property type="match status" value="1"/>
</dbReference>
<dbReference type="PANTHER" id="PTHR23355">
    <property type="entry name" value="RIBONUCLEASE"/>
    <property type="match status" value="1"/>
</dbReference>
<evidence type="ECO:0000256" key="5">
    <source>
        <dbReference type="ARBA" id="ARBA00022722"/>
    </source>
</evidence>
<dbReference type="NCBIfam" id="TIGR00358">
    <property type="entry name" value="3_prime_RNase"/>
    <property type="match status" value="1"/>
</dbReference>
<dbReference type="Pfam" id="PF08206">
    <property type="entry name" value="OB_RNB"/>
    <property type="match status" value="1"/>
</dbReference>
<comment type="catalytic activity">
    <reaction evidence="1 9">
        <text>Exonucleolytic cleavage in the 3'- to 5'-direction to yield nucleoside 5'-phosphates.</text>
        <dbReference type="EC" id="3.1.13.1"/>
    </reaction>
</comment>
<evidence type="ECO:0000256" key="1">
    <source>
        <dbReference type="ARBA" id="ARBA00001849"/>
    </source>
</evidence>
<dbReference type="InterPro" id="IPR003029">
    <property type="entry name" value="S1_domain"/>
</dbReference>
<comment type="function">
    <text evidence="9">Involved in mRNA degradation. Hydrolyzes single-stranded polyribonucleotides processively in the 3' to 5' direction.</text>
</comment>
<dbReference type="GO" id="GO:0003723">
    <property type="term" value="F:RNA binding"/>
    <property type="evidence" value="ECO:0007669"/>
    <property type="project" value="UniProtKB-KW"/>
</dbReference>
<evidence type="ECO:0000256" key="4">
    <source>
        <dbReference type="ARBA" id="ARBA00022490"/>
    </source>
</evidence>
<dbReference type="InterPro" id="IPR050180">
    <property type="entry name" value="RNR_Ribonuclease"/>
</dbReference>
<dbReference type="NCBIfam" id="NF003455">
    <property type="entry name" value="PRK05054.1"/>
    <property type="match status" value="1"/>
</dbReference>
<evidence type="ECO:0000256" key="3">
    <source>
        <dbReference type="ARBA" id="ARBA00009925"/>
    </source>
</evidence>